<comment type="caution">
    <text evidence="2">The sequence shown here is derived from an EMBL/GenBank/DDBJ whole genome shotgun (WGS) entry which is preliminary data.</text>
</comment>
<dbReference type="EMBL" id="QNUK01000094">
    <property type="protein sequence ID" value="KAF5902257.1"/>
    <property type="molecule type" value="Genomic_DNA"/>
</dbReference>
<dbReference type="GO" id="GO:0016301">
    <property type="term" value="F:kinase activity"/>
    <property type="evidence" value="ECO:0007669"/>
    <property type="project" value="UniProtKB-KW"/>
</dbReference>
<sequence>MQETNELNDMVMSRDPGHDPTVGTGMPALPPFPTLGENDELVEEPGDKPGPCRVTSQSTLKSSKRCSL</sequence>
<evidence type="ECO:0000313" key="3">
    <source>
        <dbReference type="Proteomes" id="UP000727407"/>
    </source>
</evidence>
<dbReference type="AlphaFoldDB" id="A0A8J4UQJ8"/>
<gene>
    <name evidence="2" type="ORF">DAT39_008013</name>
</gene>
<reference evidence="2" key="1">
    <citation type="submission" date="2020-07" db="EMBL/GenBank/DDBJ databases">
        <title>Clarias magur genome sequencing, assembly and annotation.</title>
        <authorList>
            <person name="Kushwaha B."/>
            <person name="Kumar R."/>
            <person name="Das P."/>
            <person name="Joshi C.G."/>
            <person name="Kumar D."/>
            <person name="Nagpure N.S."/>
            <person name="Pandey M."/>
            <person name="Agarwal S."/>
            <person name="Srivastava S."/>
            <person name="Singh M."/>
            <person name="Sahoo L."/>
            <person name="Jayasankar P."/>
            <person name="Meher P.K."/>
            <person name="Koringa P.G."/>
            <person name="Iquebal M.A."/>
            <person name="Das S.P."/>
            <person name="Bit A."/>
            <person name="Patnaik S."/>
            <person name="Patel N."/>
            <person name="Shah T.M."/>
            <person name="Hinsu A."/>
            <person name="Jena J.K."/>
        </authorList>
    </citation>
    <scope>NUCLEOTIDE SEQUENCE</scope>
    <source>
        <strain evidence="2">CIFAMagur01</strain>
        <tissue evidence="2">Testis</tissue>
    </source>
</reference>
<protein>
    <submittedName>
        <fullName evidence="2">Putative serine/threonine-protein kinase kinX isoform X1</fullName>
    </submittedName>
</protein>
<proteinExistence type="predicted"/>
<dbReference type="Proteomes" id="UP000727407">
    <property type="component" value="Unassembled WGS sequence"/>
</dbReference>
<organism evidence="2 3">
    <name type="scientific">Clarias magur</name>
    <name type="common">Asian catfish</name>
    <name type="synonym">Macropteronotus magur</name>
    <dbReference type="NCBI Taxonomy" id="1594786"/>
    <lineage>
        <taxon>Eukaryota</taxon>
        <taxon>Metazoa</taxon>
        <taxon>Chordata</taxon>
        <taxon>Craniata</taxon>
        <taxon>Vertebrata</taxon>
        <taxon>Euteleostomi</taxon>
        <taxon>Actinopterygii</taxon>
        <taxon>Neopterygii</taxon>
        <taxon>Teleostei</taxon>
        <taxon>Ostariophysi</taxon>
        <taxon>Siluriformes</taxon>
        <taxon>Clariidae</taxon>
        <taxon>Clarias</taxon>
    </lineage>
</organism>
<keyword evidence="2" id="KW-0418">Kinase</keyword>
<feature type="region of interest" description="Disordered" evidence="1">
    <location>
        <begin position="1"/>
        <end position="68"/>
    </location>
</feature>
<evidence type="ECO:0000256" key="1">
    <source>
        <dbReference type="SAM" id="MobiDB-lite"/>
    </source>
</evidence>
<keyword evidence="2" id="KW-0808">Transferase</keyword>
<name>A0A8J4UQJ8_CLAMG</name>
<keyword evidence="3" id="KW-1185">Reference proteome</keyword>
<evidence type="ECO:0000313" key="2">
    <source>
        <dbReference type="EMBL" id="KAF5902257.1"/>
    </source>
</evidence>
<accession>A0A8J4UQJ8</accession>